<evidence type="ECO:0000313" key="2">
    <source>
        <dbReference type="Proteomes" id="UP001372338"/>
    </source>
</evidence>
<gene>
    <name evidence="1" type="ORF">RIF29_29378</name>
</gene>
<proteinExistence type="predicted"/>
<reference evidence="1 2" key="1">
    <citation type="submission" date="2024-01" db="EMBL/GenBank/DDBJ databases">
        <title>The genomes of 5 underutilized Papilionoideae crops provide insights into root nodulation and disease resistanc.</title>
        <authorList>
            <person name="Yuan L."/>
        </authorList>
    </citation>
    <scope>NUCLEOTIDE SEQUENCE [LARGE SCALE GENOMIC DNA]</scope>
    <source>
        <strain evidence="1">ZHUSHIDOU_FW_LH</strain>
        <tissue evidence="1">Leaf</tissue>
    </source>
</reference>
<organism evidence="1 2">
    <name type="scientific">Crotalaria pallida</name>
    <name type="common">Smooth rattlebox</name>
    <name type="synonym">Crotalaria striata</name>
    <dbReference type="NCBI Taxonomy" id="3830"/>
    <lineage>
        <taxon>Eukaryota</taxon>
        <taxon>Viridiplantae</taxon>
        <taxon>Streptophyta</taxon>
        <taxon>Embryophyta</taxon>
        <taxon>Tracheophyta</taxon>
        <taxon>Spermatophyta</taxon>
        <taxon>Magnoliopsida</taxon>
        <taxon>eudicotyledons</taxon>
        <taxon>Gunneridae</taxon>
        <taxon>Pentapetalae</taxon>
        <taxon>rosids</taxon>
        <taxon>fabids</taxon>
        <taxon>Fabales</taxon>
        <taxon>Fabaceae</taxon>
        <taxon>Papilionoideae</taxon>
        <taxon>50 kb inversion clade</taxon>
        <taxon>genistoids sensu lato</taxon>
        <taxon>core genistoids</taxon>
        <taxon>Crotalarieae</taxon>
        <taxon>Crotalaria</taxon>
    </lineage>
</organism>
<protein>
    <submittedName>
        <fullName evidence="1">Uncharacterized protein</fullName>
    </submittedName>
</protein>
<keyword evidence="2" id="KW-1185">Reference proteome</keyword>
<name>A0AAN9EFF2_CROPI</name>
<accession>A0AAN9EFF2</accession>
<dbReference type="Proteomes" id="UP001372338">
    <property type="component" value="Unassembled WGS sequence"/>
</dbReference>
<dbReference type="AlphaFoldDB" id="A0AAN9EFF2"/>
<dbReference type="EMBL" id="JAYWIO010000006">
    <property type="protein sequence ID" value="KAK7255949.1"/>
    <property type="molecule type" value="Genomic_DNA"/>
</dbReference>
<comment type="caution">
    <text evidence="1">The sequence shown here is derived from an EMBL/GenBank/DDBJ whole genome shotgun (WGS) entry which is preliminary data.</text>
</comment>
<sequence length="115" mass="13103">MVKNAREEPSRHWSLMSWRCLQASVPSASDGALCQMWARERVKLTSKKHYSSPPPPPLTSKKPFVGGVHRVPCASGGYAHESSFLLKDFSFNEFDVVWGPFKNYDWVLEIGEKLY</sequence>
<evidence type="ECO:0000313" key="1">
    <source>
        <dbReference type="EMBL" id="KAK7255949.1"/>
    </source>
</evidence>